<sequence length="122" mass="14202">MYQIFGTEHSAVNPLYNIFQERNRSFFFIDYQLPIPLVNIKRMQVVQFFISSDSIHVGINTIPLFYSVIGQSHSFPFGKRMYNFSNGIVHILNRKTHRTLYSIQVVVDSGSLFHKKRCGNTP</sequence>
<proteinExistence type="predicted"/>
<organism evidence="1">
    <name type="scientific">bioreactor metagenome</name>
    <dbReference type="NCBI Taxonomy" id="1076179"/>
    <lineage>
        <taxon>unclassified sequences</taxon>
        <taxon>metagenomes</taxon>
        <taxon>ecological metagenomes</taxon>
    </lineage>
</organism>
<evidence type="ECO:0000313" key="1">
    <source>
        <dbReference type="EMBL" id="MPN08261.1"/>
    </source>
</evidence>
<dbReference type="AlphaFoldDB" id="A0A645F1V4"/>
<gene>
    <name evidence="1" type="ORF">SDC9_155543</name>
</gene>
<comment type="caution">
    <text evidence="1">The sequence shown here is derived from an EMBL/GenBank/DDBJ whole genome shotgun (WGS) entry which is preliminary data.</text>
</comment>
<protein>
    <submittedName>
        <fullName evidence="1">Uncharacterized protein</fullName>
    </submittedName>
</protein>
<dbReference type="EMBL" id="VSSQ01054289">
    <property type="protein sequence ID" value="MPN08261.1"/>
    <property type="molecule type" value="Genomic_DNA"/>
</dbReference>
<name>A0A645F1V4_9ZZZZ</name>
<reference evidence="1" key="1">
    <citation type="submission" date="2019-08" db="EMBL/GenBank/DDBJ databases">
        <authorList>
            <person name="Kucharzyk K."/>
            <person name="Murdoch R.W."/>
            <person name="Higgins S."/>
            <person name="Loffler F."/>
        </authorList>
    </citation>
    <scope>NUCLEOTIDE SEQUENCE</scope>
</reference>
<accession>A0A645F1V4</accession>